<feature type="domain" description="Rubisco LSMT substrate-binding" evidence="1">
    <location>
        <begin position="1"/>
        <end position="100"/>
    </location>
</feature>
<dbReference type="Pfam" id="PF09273">
    <property type="entry name" value="Rubis-subs-bind"/>
    <property type="match status" value="1"/>
</dbReference>
<dbReference type="Proteomes" id="UP000287651">
    <property type="component" value="Unassembled WGS sequence"/>
</dbReference>
<accession>A0A426Y4F5</accession>
<dbReference type="EMBL" id="AMZH03015039">
    <property type="protein sequence ID" value="RRT46667.1"/>
    <property type="molecule type" value="Genomic_DNA"/>
</dbReference>
<dbReference type="Gene3D" id="3.90.1420.10">
    <property type="entry name" value="Rubisco LSMT, substrate-binding domain"/>
    <property type="match status" value="1"/>
</dbReference>
<name>A0A426Y4F5_ENSVE</name>
<evidence type="ECO:0000313" key="2">
    <source>
        <dbReference type="EMBL" id="RRT46667.1"/>
    </source>
</evidence>
<protein>
    <recommendedName>
        <fullName evidence="1">Rubisco LSMT substrate-binding domain-containing protein</fullName>
    </recommendedName>
</protein>
<dbReference type="InterPro" id="IPR015353">
    <property type="entry name" value="Rubisco_LSMT_subst-bd"/>
</dbReference>
<comment type="caution">
    <text evidence="2">The sequence shown here is derived from an EMBL/GenBank/DDBJ whole genome shotgun (WGS) entry which is preliminary data.</text>
</comment>
<sequence>MLPYLRLVALGGTDAFLLESVFRNTIWGHLELPVSRANEEAICRVVRQACKSALSAYRTTVEEKIACRCNAQDEKLMEGDNLDERLRIAVCIRAGEKKVLQQIDGAFRERESELDVLEYYQERRLKDLGLVGEQGEIIFWESK</sequence>
<dbReference type="AlphaFoldDB" id="A0A426Y4F5"/>
<dbReference type="InterPro" id="IPR036464">
    <property type="entry name" value="Rubisco_LSMT_subst-bd_sf"/>
</dbReference>
<evidence type="ECO:0000259" key="1">
    <source>
        <dbReference type="Pfam" id="PF09273"/>
    </source>
</evidence>
<proteinExistence type="predicted"/>
<reference evidence="2 3" key="1">
    <citation type="journal article" date="2014" name="Agronomy (Basel)">
        <title>A Draft Genome Sequence for Ensete ventricosum, the Drought-Tolerant Tree Against Hunger.</title>
        <authorList>
            <person name="Harrison J."/>
            <person name="Moore K.A."/>
            <person name="Paszkiewicz K."/>
            <person name="Jones T."/>
            <person name="Grant M."/>
            <person name="Ambacheew D."/>
            <person name="Muzemil S."/>
            <person name="Studholme D.J."/>
        </authorList>
    </citation>
    <scope>NUCLEOTIDE SEQUENCE [LARGE SCALE GENOMIC DNA]</scope>
</reference>
<dbReference type="SUPFAM" id="SSF81822">
    <property type="entry name" value="RuBisCo LSMT C-terminal, substrate-binding domain"/>
    <property type="match status" value="1"/>
</dbReference>
<gene>
    <name evidence="2" type="ORF">B296_00014915</name>
</gene>
<evidence type="ECO:0000313" key="3">
    <source>
        <dbReference type="Proteomes" id="UP000287651"/>
    </source>
</evidence>
<organism evidence="2 3">
    <name type="scientific">Ensete ventricosum</name>
    <name type="common">Abyssinian banana</name>
    <name type="synonym">Musa ensete</name>
    <dbReference type="NCBI Taxonomy" id="4639"/>
    <lineage>
        <taxon>Eukaryota</taxon>
        <taxon>Viridiplantae</taxon>
        <taxon>Streptophyta</taxon>
        <taxon>Embryophyta</taxon>
        <taxon>Tracheophyta</taxon>
        <taxon>Spermatophyta</taxon>
        <taxon>Magnoliopsida</taxon>
        <taxon>Liliopsida</taxon>
        <taxon>Zingiberales</taxon>
        <taxon>Musaceae</taxon>
        <taxon>Ensete</taxon>
    </lineage>
</organism>